<evidence type="ECO:0008006" key="5">
    <source>
        <dbReference type="Google" id="ProtNLM"/>
    </source>
</evidence>
<sequence length="270" mass="29663">MLRYRVAAVLTALGLASGGHQARAQQAPAAEDAPVGVDAPESGSPPAWRATVSTYAWLAGFSGQVRPMRQAPAVSIDKSFSEVWDNLDASLFVNAMARRGRWVLLGDLNHTSSSDSGTIPVMPGLTARGGFSQTTLLALSGYRLHEDAQQSFDVYGGARWWRVRSHVSARLGGTPVLSMADRFQWIDPVLAARYRRAFTTKDEMLLYADLGGFGVGAKRSWQWLALYNRALGRRWMFSAGYRMVSTDYRDGGHVHDVRIGGPLLGLTWRF</sequence>
<name>A0A316HR15_9GAMM</name>
<feature type="signal peptide" evidence="2">
    <location>
        <begin position="1"/>
        <end position="22"/>
    </location>
</feature>
<keyword evidence="2" id="KW-0732">Signal</keyword>
<feature type="compositionally biased region" description="Low complexity" evidence="1">
    <location>
        <begin position="23"/>
        <end position="33"/>
    </location>
</feature>
<dbReference type="EMBL" id="QGHC01000014">
    <property type="protein sequence ID" value="PWK83055.1"/>
    <property type="molecule type" value="Genomic_DNA"/>
</dbReference>
<comment type="caution">
    <text evidence="3">The sequence shown here is derived from an EMBL/GenBank/DDBJ whole genome shotgun (WGS) entry which is preliminary data.</text>
</comment>
<feature type="region of interest" description="Disordered" evidence="1">
    <location>
        <begin position="23"/>
        <end position="45"/>
    </location>
</feature>
<proteinExistence type="predicted"/>
<feature type="chain" id="PRO_5016390016" description="Outer membrane protein with beta-barrel domain" evidence="2">
    <location>
        <begin position="23"/>
        <end position="270"/>
    </location>
</feature>
<evidence type="ECO:0000313" key="4">
    <source>
        <dbReference type="Proteomes" id="UP000245812"/>
    </source>
</evidence>
<dbReference type="Proteomes" id="UP000245812">
    <property type="component" value="Unassembled WGS sequence"/>
</dbReference>
<dbReference type="AlphaFoldDB" id="A0A316HR15"/>
<accession>A0A316HR15</accession>
<dbReference type="RefSeq" id="WP_139942986.1">
    <property type="nucleotide sequence ID" value="NZ_MSZV01000144.1"/>
</dbReference>
<gene>
    <name evidence="3" type="ORF">C7456_1143</name>
</gene>
<keyword evidence="4" id="KW-1185">Reference proteome</keyword>
<evidence type="ECO:0000313" key="3">
    <source>
        <dbReference type="EMBL" id="PWK83055.1"/>
    </source>
</evidence>
<evidence type="ECO:0000256" key="1">
    <source>
        <dbReference type="SAM" id="MobiDB-lite"/>
    </source>
</evidence>
<protein>
    <recommendedName>
        <fullName evidence="5">Outer membrane protein with beta-barrel domain</fullName>
    </recommendedName>
</protein>
<reference evidence="3 4" key="1">
    <citation type="submission" date="2018-05" db="EMBL/GenBank/DDBJ databases">
        <title>Genomic Encyclopedia of Type Strains, Phase IV (KMG-IV): sequencing the most valuable type-strain genomes for metagenomic binning, comparative biology and taxonomic classification.</title>
        <authorList>
            <person name="Goeker M."/>
        </authorList>
    </citation>
    <scope>NUCLEOTIDE SEQUENCE [LARGE SCALE GENOMIC DNA]</scope>
    <source>
        <strain evidence="3 4">DSM 14263</strain>
    </source>
</reference>
<evidence type="ECO:0000256" key="2">
    <source>
        <dbReference type="SAM" id="SignalP"/>
    </source>
</evidence>
<dbReference type="OrthoDB" id="6555107at2"/>
<organism evidence="3 4">
    <name type="scientific">Fulvimonas soli</name>
    <dbReference type="NCBI Taxonomy" id="155197"/>
    <lineage>
        <taxon>Bacteria</taxon>
        <taxon>Pseudomonadati</taxon>
        <taxon>Pseudomonadota</taxon>
        <taxon>Gammaproteobacteria</taxon>
        <taxon>Lysobacterales</taxon>
        <taxon>Rhodanobacteraceae</taxon>
        <taxon>Fulvimonas</taxon>
    </lineage>
</organism>